<keyword evidence="3" id="KW-1185">Reference proteome</keyword>
<evidence type="ECO:0000313" key="2">
    <source>
        <dbReference type="EMBL" id="KAF2280062.1"/>
    </source>
</evidence>
<dbReference type="Proteomes" id="UP000800097">
    <property type="component" value="Unassembled WGS sequence"/>
</dbReference>
<evidence type="ECO:0008006" key="4">
    <source>
        <dbReference type="Google" id="ProtNLM"/>
    </source>
</evidence>
<dbReference type="AlphaFoldDB" id="A0A6A6JU05"/>
<name>A0A6A6JU05_WESOR</name>
<dbReference type="OrthoDB" id="5043642at2759"/>
<dbReference type="GeneID" id="54555723"/>
<protein>
    <recommendedName>
        <fullName evidence="4">HRQ family protein 2</fullName>
    </recommendedName>
</protein>
<dbReference type="RefSeq" id="XP_033657600.1">
    <property type="nucleotide sequence ID" value="XM_033802548.1"/>
</dbReference>
<proteinExistence type="predicted"/>
<feature type="region of interest" description="Disordered" evidence="1">
    <location>
        <begin position="301"/>
        <end position="327"/>
    </location>
</feature>
<dbReference type="EMBL" id="ML986485">
    <property type="protein sequence ID" value="KAF2280062.1"/>
    <property type="molecule type" value="Genomic_DNA"/>
</dbReference>
<dbReference type="InterPro" id="IPR021848">
    <property type="entry name" value="HODM_asu-like"/>
</dbReference>
<accession>A0A6A6JU05</accession>
<evidence type="ECO:0000313" key="3">
    <source>
        <dbReference type="Proteomes" id="UP000800097"/>
    </source>
</evidence>
<feature type="compositionally biased region" description="Basic and acidic residues" evidence="1">
    <location>
        <begin position="301"/>
        <end position="321"/>
    </location>
</feature>
<dbReference type="Pfam" id="PF11927">
    <property type="entry name" value="HODM_asu-like"/>
    <property type="match status" value="1"/>
</dbReference>
<gene>
    <name evidence="2" type="ORF">EI97DRAFT_498339</name>
</gene>
<reference evidence="2" key="1">
    <citation type="journal article" date="2020" name="Stud. Mycol.">
        <title>101 Dothideomycetes genomes: a test case for predicting lifestyles and emergence of pathogens.</title>
        <authorList>
            <person name="Haridas S."/>
            <person name="Albert R."/>
            <person name="Binder M."/>
            <person name="Bloem J."/>
            <person name="Labutti K."/>
            <person name="Salamov A."/>
            <person name="Andreopoulos B."/>
            <person name="Baker S."/>
            <person name="Barry K."/>
            <person name="Bills G."/>
            <person name="Bluhm B."/>
            <person name="Cannon C."/>
            <person name="Castanera R."/>
            <person name="Culley D."/>
            <person name="Daum C."/>
            <person name="Ezra D."/>
            <person name="Gonzalez J."/>
            <person name="Henrissat B."/>
            <person name="Kuo A."/>
            <person name="Liang C."/>
            <person name="Lipzen A."/>
            <person name="Lutzoni F."/>
            <person name="Magnuson J."/>
            <person name="Mondo S."/>
            <person name="Nolan M."/>
            <person name="Ohm R."/>
            <person name="Pangilinan J."/>
            <person name="Park H.-J."/>
            <person name="Ramirez L."/>
            <person name="Alfaro M."/>
            <person name="Sun H."/>
            <person name="Tritt A."/>
            <person name="Yoshinaga Y."/>
            <person name="Zwiers L.-H."/>
            <person name="Turgeon B."/>
            <person name="Goodwin S."/>
            <person name="Spatafora J."/>
            <person name="Crous P."/>
            <person name="Grigoriev I."/>
        </authorList>
    </citation>
    <scope>NUCLEOTIDE SEQUENCE</scope>
    <source>
        <strain evidence="2">CBS 379.55</strain>
    </source>
</reference>
<sequence>MIDFDVVRSPHSWLLLLLGLALYAYRRTRSRGHSESASSSTPIVEEKKIIPEYSEDAYYQIEPLTDFDLDHTEPEKLRPFKPKYYLTMAIQNITPSELVAMDKTYASRVALRKHLLQTRQQDVLAYTSDPRIAPAVREFYDWIMGVYLPRRFPTLFTLTEKGLRNHVTSETITISPTDIEEALRLLGENIDDDFLFLMPDPAPSSCDTSTTATTQAPPSQGPYRLQAFITLFPSGFRTLYKLGLTLSDIHGPVPHYKPVLEKSMDRFFASLPTGKVIKRHNWGVTRTRELLLLGGTHLSGEEGDVRDAREGGLDEGGKADEEQQEEEHIDINETVVRCERQTLHRLPRSRAIVFAFKTYQYGLKELRDEGMGHEIADAIEGLGKGNAPGMTRYKSAVVWGRHVCRFLRGEGEGREGG</sequence>
<organism evidence="2 3">
    <name type="scientific">Westerdykella ornata</name>
    <dbReference type="NCBI Taxonomy" id="318751"/>
    <lineage>
        <taxon>Eukaryota</taxon>
        <taxon>Fungi</taxon>
        <taxon>Dikarya</taxon>
        <taxon>Ascomycota</taxon>
        <taxon>Pezizomycotina</taxon>
        <taxon>Dothideomycetes</taxon>
        <taxon>Pleosporomycetidae</taxon>
        <taxon>Pleosporales</taxon>
        <taxon>Sporormiaceae</taxon>
        <taxon>Westerdykella</taxon>
    </lineage>
</organism>
<evidence type="ECO:0000256" key="1">
    <source>
        <dbReference type="SAM" id="MobiDB-lite"/>
    </source>
</evidence>